<gene>
    <name evidence="1" type="ORF">BC008_40200</name>
    <name evidence="2" type="ORF">BC008_41175</name>
</gene>
<evidence type="ECO:0000313" key="3">
    <source>
        <dbReference type="Proteomes" id="UP000053372"/>
    </source>
</evidence>
<dbReference type="EMBL" id="LMTZ01000129">
    <property type="protein sequence ID" value="KST64020.1"/>
    <property type="molecule type" value="Genomic_DNA"/>
</dbReference>
<sequence>MTKKTFLPLIATTLIFTGFAGLEMHLPQVVLSRTARSKWQVFTGPDGTFQVLMPGKPEKMNQTQKTFMGEINLQIFLAKPPKQQVAYVVAYNDFPHNYGKMANPQELLDNAQQMALKTTQSKLVSQRNIRSYNNHPGKEIEYINSAGRVTRNRMFFAHGRLYQAMVITTRKQEKYLKKSIRGYLNSFQVVFKK</sequence>
<dbReference type="AlphaFoldDB" id="A0A0V7ZHG9"/>
<keyword evidence="3" id="KW-1185">Reference proteome</keyword>
<protein>
    <recommendedName>
        <fullName evidence="4">PsbP C-terminal domain-containing protein</fullName>
    </recommendedName>
</protein>
<dbReference type="Proteomes" id="UP000053372">
    <property type="component" value="Unassembled WGS sequence"/>
</dbReference>
<accession>A0A0V7ZHG9</accession>
<dbReference type="OrthoDB" id="281221at2"/>
<dbReference type="RefSeq" id="WP_027844196.1">
    <property type="nucleotide sequence ID" value="NZ_LMTZ01000118.1"/>
</dbReference>
<dbReference type="EMBL" id="LMTZ01000118">
    <property type="protein sequence ID" value="KST64730.1"/>
    <property type="molecule type" value="Genomic_DNA"/>
</dbReference>
<evidence type="ECO:0000313" key="1">
    <source>
        <dbReference type="EMBL" id="KST64020.1"/>
    </source>
</evidence>
<organism evidence="1 3">
    <name type="scientific">Mastigocoleus testarum BC008</name>
    <dbReference type="NCBI Taxonomy" id="371196"/>
    <lineage>
        <taxon>Bacteria</taxon>
        <taxon>Bacillati</taxon>
        <taxon>Cyanobacteriota</taxon>
        <taxon>Cyanophyceae</taxon>
        <taxon>Nostocales</taxon>
        <taxon>Hapalosiphonaceae</taxon>
        <taxon>Mastigocoleus</taxon>
    </lineage>
</organism>
<reference evidence="1 3" key="1">
    <citation type="journal article" date="2015" name="Genome Announc.">
        <title>Draft Genome of the Euendolithic (true boring) Cyanobacterium Mastigocoleus testarum strain BC008.</title>
        <authorList>
            <person name="Guida B.S."/>
            <person name="Garcia-Pichel F."/>
        </authorList>
    </citation>
    <scope>NUCLEOTIDE SEQUENCE [LARGE SCALE GENOMIC DNA]</scope>
    <source>
        <strain evidence="1 3">BC008</strain>
    </source>
</reference>
<name>A0A0V7ZHG9_9CYAN</name>
<evidence type="ECO:0008006" key="4">
    <source>
        <dbReference type="Google" id="ProtNLM"/>
    </source>
</evidence>
<proteinExistence type="predicted"/>
<evidence type="ECO:0000313" key="2">
    <source>
        <dbReference type="EMBL" id="KST64730.1"/>
    </source>
</evidence>
<comment type="caution">
    <text evidence="1">The sequence shown here is derived from an EMBL/GenBank/DDBJ whole genome shotgun (WGS) entry which is preliminary data.</text>
</comment>